<dbReference type="KEGG" id="apol:K9D25_22855"/>
<gene>
    <name evidence="1" type="ORF">K9D25_22855</name>
</gene>
<reference evidence="1" key="1">
    <citation type="submission" date="2021-09" db="EMBL/GenBank/DDBJ databases">
        <title>Network and meta-omics reveal the key degrader and cooperation patterns in an efficient 1,4-dioxane-degrading microbial community.</title>
        <authorList>
            <person name="Dai C."/>
        </authorList>
    </citation>
    <scope>NUCLEOTIDE SEQUENCE</scope>
    <source>
        <strain evidence="1">ZM13</strain>
        <plasmid evidence="1">pB</plasmid>
    </source>
</reference>
<accession>A0A9E6ZXV0</accession>
<evidence type="ECO:0000313" key="1">
    <source>
        <dbReference type="EMBL" id="UOK73691.1"/>
    </source>
</evidence>
<dbReference type="RefSeq" id="WP_244451306.1">
    <property type="nucleotide sequence ID" value="NZ_CP083241.1"/>
</dbReference>
<protein>
    <submittedName>
        <fullName evidence="1">Uncharacterized protein</fullName>
    </submittedName>
</protein>
<keyword evidence="1" id="KW-0614">Plasmid</keyword>
<organism evidence="1 2">
    <name type="scientific">Ancylobacter polymorphus</name>
    <dbReference type="NCBI Taxonomy" id="223390"/>
    <lineage>
        <taxon>Bacteria</taxon>
        <taxon>Pseudomonadati</taxon>
        <taxon>Pseudomonadota</taxon>
        <taxon>Alphaproteobacteria</taxon>
        <taxon>Hyphomicrobiales</taxon>
        <taxon>Xanthobacteraceae</taxon>
        <taxon>Ancylobacter</taxon>
    </lineage>
</organism>
<proteinExistence type="predicted"/>
<geneLocation type="plasmid" evidence="1 2">
    <name>pB</name>
</geneLocation>
<dbReference type="Proteomes" id="UP000831684">
    <property type="component" value="Plasmid pB"/>
</dbReference>
<dbReference type="EMBL" id="CP083241">
    <property type="protein sequence ID" value="UOK73691.1"/>
    <property type="molecule type" value="Genomic_DNA"/>
</dbReference>
<name>A0A9E6ZXV0_9HYPH</name>
<sequence>MARNPDIVNALTAILLHAEVIRRRSTEQERAEVSESASRITFNARRIWRALEAAPK</sequence>
<evidence type="ECO:0000313" key="2">
    <source>
        <dbReference type="Proteomes" id="UP000831684"/>
    </source>
</evidence>
<dbReference type="AlphaFoldDB" id="A0A9E6ZXV0"/>